<keyword evidence="2" id="KW-1185">Reference proteome</keyword>
<dbReference type="Proteomes" id="UP001519460">
    <property type="component" value="Unassembled WGS sequence"/>
</dbReference>
<proteinExistence type="predicted"/>
<evidence type="ECO:0000313" key="1">
    <source>
        <dbReference type="EMBL" id="KAK7504150.1"/>
    </source>
</evidence>
<comment type="caution">
    <text evidence="1">The sequence shown here is derived from an EMBL/GenBank/DDBJ whole genome shotgun (WGS) entry which is preliminary data.</text>
</comment>
<name>A0ABD0LYA2_9CAEN</name>
<gene>
    <name evidence="1" type="ORF">BaRGS_00004454</name>
</gene>
<accession>A0ABD0LYA2</accession>
<evidence type="ECO:0000313" key="2">
    <source>
        <dbReference type="Proteomes" id="UP001519460"/>
    </source>
</evidence>
<dbReference type="EMBL" id="JACVVK020000016">
    <property type="protein sequence ID" value="KAK7504150.1"/>
    <property type="molecule type" value="Genomic_DNA"/>
</dbReference>
<reference evidence="1 2" key="1">
    <citation type="journal article" date="2023" name="Sci. Data">
        <title>Genome assembly of the Korean intertidal mud-creeper Batillaria attramentaria.</title>
        <authorList>
            <person name="Patra A.K."/>
            <person name="Ho P.T."/>
            <person name="Jun S."/>
            <person name="Lee S.J."/>
            <person name="Kim Y."/>
            <person name="Won Y.J."/>
        </authorList>
    </citation>
    <scope>NUCLEOTIDE SEQUENCE [LARGE SCALE GENOMIC DNA]</scope>
    <source>
        <strain evidence="1">Wonlab-2016</strain>
    </source>
</reference>
<dbReference type="AlphaFoldDB" id="A0ABD0LYA2"/>
<protein>
    <submittedName>
        <fullName evidence="1">Uncharacterized protein</fullName>
    </submittedName>
</protein>
<feature type="non-terminal residue" evidence="1">
    <location>
        <position position="53"/>
    </location>
</feature>
<organism evidence="1 2">
    <name type="scientific">Batillaria attramentaria</name>
    <dbReference type="NCBI Taxonomy" id="370345"/>
    <lineage>
        <taxon>Eukaryota</taxon>
        <taxon>Metazoa</taxon>
        <taxon>Spiralia</taxon>
        <taxon>Lophotrochozoa</taxon>
        <taxon>Mollusca</taxon>
        <taxon>Gastropoda</taxon>
        <taxon>Caenogastropoda</taxon>
        <taxon>Sorbeoconcha</taxon>
        <taxon>Cerithioidea</taxon>
        <taxon>Batillariidae</taxon>
        <taxon>Batillaria</taxon>
    </lineage>
</organism>
<sequence>MRCFLSLVMVIAKGLRRCSSYNSISIATCDTVTVFHSLSLASGAVYLISISAL</sequence>